<protein>
    <submittedName>
        <fullName evidence="1">MATA-HMG</fullName>
    </submittedName>
</protein>
<keyword evidence="2" id="KW-1185">Reference proteome</keyword>
<evidence type="ECO:0000313" key="1">
    <source>
        <dbReference type="EMBL" id="KAF0420796.1"/>
    </source>
</evidence>
<dbReference type="SUPFAM" id="SSF47095">
    <property type="entry name" value="HMG-box"/>
    <property type="match status" value="1"/>
</dbReference>
<name>A0A8H3X7L0_GIGMA</name>
<dbReference type="InterPro" id="IPR036910">
    <property type="entry name" value="HMG_box_dom_sf"/>
</dbReference>
<reference evidence="1 2" key="1">
    <citation type="journal article" date="2019" name="Environ. Microbiol.">
        <title>At the nexus of three kingdoms: the genome of the mycorrhizal fungus Gigaspora margarita provides insights into plant, endobacterial and fungal interactions.</title>
        <authorList>
            <person name="Venice F."/>
            <person name="Ghignone S."/>
            <person name="Salvioli di Fossalunga A."/>
            <person name="Amselem J."/>
            <person name="Novero M."/>
            <person name="Xianan X."/>
            <person name="Sedzielewska Toro K."/>
            <person name="Morin E."/>
            <person name="Lipzen A."/>
            <person name="Grigoriev I.V."/>
            <person name="Henrissat B."/>
            <person name="Martin F.M."/>
            <person name="Bonfante P."/>
        </authorList>
    </citation>
    <scope>NUCLEOTIDE SEQUENCE [LARGE SCALE GENOMIC DNA]</scope>
    <source>
        <strain evidence="1 2">BEG34</strain>
    </source>
</reference>
<dbReference type="OrthoDB" id="2343545at2759"/>
<evidence type="ECO:0000313" key="2">
    <source>
        <dbReference type="Proteomes" id="UP000439903"/>
    </source>
</evidence>
<dbReference type="Proteomes" id="UP000439903">
    <property type="component" value="Unassembled WGS sequence"/>
</dbReference>
<dbReference type="EMBL" id="WTPW01001687">
    <property type="protein sequence ID" value="KAF0420796.1"/>
    <property type="molecule type" value="Genomic_DNA"/>
</dbReference>
<organism evidence="1 2">
    <name type="scientific">Gigaspora margarita</name>
    <dbReference type="NCBI Taxonomy" id="4874"/>
    <lineage>
        <taxon>Eukaryota</taxon>
        <taxon>Fungi</taxon>
        <taxon>Fungi incertae sedis</taxon>
        <taxon>Mucoromycota</taxon>
        <taxon>Glomeromycotina</taxon>
        <taxon>Glomeromycetes</taxon>
        <taxon>Diversisporales</taxon>
        <taxon>Gigasporaceae</taxon>
        <taxon>Gigaspora</taxon>
    </lineage>
</organism>
<gene>
    <name evidence="1" type="ORF">F8M41_006891</name>
</gene>
<proteinExistence type="predicted"/>
<sequence>MTTRNNQFIIIVPSRPLFPPPFTIDELKAAYDTYVNGRAPRSPTAFLIYRTAYRQQLIADNNLPPLYVFSNMASLSYSQEPRHVKNAYANLSFSLRSMQ</sequence>
<comment type="caution">
    <text evidence="1">The sequence shown here is derived from an EMBL/GenBank/DDBJ whole genome shotgun (WGS) entry which is preliminary data.</text>
</comment>
<dbReference type="AlphaFoldDB" id="A0A8H3X7L0"/>
<accession>A0A8H3X7L0</accession>